<proteinExistence type="predicted"/>
<dbReference type="Gene3D" id="3.20.20.140">
    <property type="entry name" value="Metal-dependent hydrolases"/>
    <property type="match status" value="1"/>
</dbReference>
<comment type="caution">
    <text evidence="2">The sequence shown here is derived from an EMBL/GenBank/DDBJ whole genome shotgun (WGS) entry which is preliminary data.</text>
</comment>
<dbReference type="NCBIfam" id="TIGR02318">
    <property type="entry name" value="phosphono_phnM"/>
    <property type="match status" value="1"/>
</dbReference>
<dbReference type="NCBIfam" id="NF011981">
    <property type="entry name" value="PRK15446.1-2"/>
    <property type="match status" value="1"/>
</dbReference>
<evidence type="ECO:0000313" key="3">
    <source>
        <dbReference type="Proteomes" id="UP000729733"/>
    </source>
</evidence>
<dbReference type="InterPro" id="IPR012696">
    <property type="entry name" value="PhnM"/>
</dbReference>
<evidence type="ECO:0000313" key="2">
    <source>
        <dbReference type="EMBL" id="MCC0177097.1"/>
    </source>
</evidence>
<keyword evidence="2" id="KW-0378">Hydrolase</keyword>
<dbReference type="AlphaFoldDB" id="A0A964BQV1"/>
<dbReference type="InterPro" id="IPR006680">
    <property type="entry name" value="Amidohydro-rel"/>
</dbReference>
<dbReference type="RefSeq" id="WP_229640134.1">
    <property type="nucleotide sequence ID" value="NZ_JADWDC010000016.1"/>
</dbReference>
<dbReference type="PANTHER" id="PTHR43135">
    <property type="entry name" value="ALPHA-D-RIBOSE 1-METHYLPHOSPHONATE 5-TRIPHOSPHATE DIPHOSPHATASE"/>
    <property type="match status" value="1"/>
</dbReference>
<dbReference type="InterPro" id="IPR032466">
    <property type="entry name" value="Metal_Hydrolase"/>
</dbReference>
<keyword evidence="3" id="KW-1185">Reference proteome</keyword>
<dbReference type="GO" id="GO:0016810">
    <property type="term" value="F:hydrolase activity, acting on carbon-nitrogen (but not peptide) bonds"/>
    <property type="evidence" value="ECO:0007669"/>
    <property type="project" value="InterPro"/>
</dbReference>
<dbReference type="InterPro" id="IPR051781">
    <property type="entry name" value="Metallo-dep_Hydrolase"/>
</dbReference>
<sequence>MQEKIYTNYRLLLPNEEILGTIAIKDGIITDIQGGVVSQGKNGDGNYLLPGLIELHTDNLEKCISPRPKVRFPLELAAVNHDKDLISSGITTVCDAIAIGDVTPKDDSLRINHYAAMIDTVAEGQAAGRFSTDHLLHLRCELGYEHLYEIIEPYAEHPLLAMISLMDHTPGQRQFVKIHKYKEYYIGKHGVSEAKMDEFIATRLDNQHKHAVENRLALVELSQKKNISLASHDDATVDHVREAISEGVVLAEFPTTFDAAKEAHNNGLLVLMGAPNVVLGGSHSGNVSAMELVELDLVDIISSDYVPRSLLHSAFIISRTANKALYEVIKYITLNPAKAINLDNQIGSLEVGKKADFITVHNDDVVPMIRSVYKQGDRVA</sequence>
<dbReference type="SUPFAM" id="SSF51338">
    <property type="entry name" value="Composite domain of metallo-dependent hydrolases"/>
    <property type="match status" value="1"/>
</dbReference>
<dbReference type="Proteomes" id="UP000729733">
    <property type="component" value="Unassembled WGS sequence"/>
</dbReference>
<dbReference type="CDD" id="cd01306">
    <property type="entry name" value="PhnM"/>
    <property type="match status" value="1"/>
</dbReference>
<protein>
    <submittedName>
        <fullName evidence="2">Alpha-D-ribose 1-methylphosphonate 5-triphosphate diphosphatase</fullName>
        <ecNumber evidence="2">3.6.1.63</ecNumber>
    </submittedName>
</protein>
<dbReference type="PIRSF" id="PIRSF038971">
    <property type="entry name" value="PhnM"/>
    <property type="match status" value="1"/>
</dbReference>
<organism evidence="2 3">
    <name type="scientific">Waterburya agarophytonicola KI4</name>
    <dbReference type="NCBI Taxonomy" id="2874699"/>
    <lineage>
        <taxon>Bacteria</taxon>
        <taxon>Bacillati</taxon>
        <taxon>Cyanobacteriota</taxon>
        <taxon>Cyanophyceae</taxon>
        <taxon>Pleurocapsales</taxon>
        <taxon>Hyellaceae</taxon>
        <taxon>Waterburya</taxon>
        <taxon>Waterburya agarophytonicola</taxon>
    </lineage>
</organism>
<name>A0A964BQV1_9CYAN</name>
<reference evidence="2" key="1">
    <citation type="journal article" date="2021" name="Antonie Van Leeuwenhoek">
        <title>Draft genome and description of Waterburya agarophytonicola gen. nov. sp. nov. (Pleurocapsales, Cyanobacteria): a seaweed symbiont.</title>
        <authorList>
            <person name="Bonthond G."/>
            <person name="Shalygin S."/>
            <person name="Bayer T."/>
            <person name="Weinberger F."/>
        </authorList>
    </citation>
    <scope>NUCLEOTIDE SEQUENCE</scope>
    <source>
        <strain evidence="2">KI4</strain>
    </source>
</reference>
<dbReference type="NCBIfam" id="NF011990">
    <property type="entry name" value="PRK15446.2-6"/>
    <property type="match status" value="1"/>
</dbReference>
<dbReference type="Gene3D" id="2.30.40.10">
    <property type="entry name" value="Urease, subunit C, domain 1"/>
    <property type="match status" value="2"/>
</dbReference>
<dbReference type="EC" id="3.6.1.63" evidence="2"/>
<gene>
    <name evidence="2" type="ORF">I4641_08920</name>
</gene>
<dbReference type="NCBIfam" id="NF011984">
    <property type="entry name" value="PRK15446.1-5"/>
    <property type="match status" value="1"/>
</dbReference>
<accession>A0A964BQV1</accession>
<feature type="domain" description="Amidohydrolase-related" evidence="1">
    <location>
        <begin position="48"/>
        <end position="376"/>
    </location>
</feature>
<dbReference type="EMBL" id="JADWDC010000016">
    <property type="protein sequence ID" value="MCC0177097.1"/>
    <property type="molecule type" value="Genomic_DNA"/>
</dbReference>
<dbReference type="GO" id="GO:0019700">
    <property type="term" value="P:organic phosphonate catabolic process"/>
    <property type="evidence" value="ECO:0007669"/>
    <property type="project" value="InterPro"/>
</dbReference>
<dbReference type="PANTHER" id="PTHR43135:SF3">
    <property type="entry name" value="ALPHA-D-RIBOSE 1-METHYLPHOSPHONATE 5-TRIPHOSPHATE DIPHOSPHATASE"/>
    <property type="match status" value="1"/>
</dbReference>
<evidence type="ECO:0000259" key="1">
    <source>
        <dbReference type="Pfam" id="PF01979"/>
    </source>
</evidence>
<dbReference type="Pfam" id="PF01979">
    <property type="entry name" value="Amidohydro_1"/>
    <property type="match status" value="1"/>
</dbReference>
<dbReference type="SUPFAM" id="SSF51556">
    <property type="entry name" value="Metallo-dependent hydrolases"/>
    <property type="match status" value="1"/>
</dbReference>
<dbReference type="InterPro" id="IPR011059">
    <property type="entry name" value="Metal-dep_hydrolase_composite"/>
</dbReference>